<dbReference type="InterPro" id="IPR038666">
    <property type="entry name" value="SSP1_head-tail_sf"/>
</dbReference>
<dbReference type="NCBIfam" id="TIGR01563">
    <property type="entry name" value="gp16_SPP1"/>
    <property type="match status" value="1"/>
</dbReference>
<sequence length="107" mass="11814">MTRALVLEEPERVPDGCGGFAVTWIGVGTLWASVVARRGREAFVAGRTEARVTYRILVRGAPPGARSRPRADQRFREGSRIFDIVSVAEADPRGRFLEIIAEEGRMS</sequence>
<organism evidence="1 2">
    <name type="scientific">Amaricoccus solimangrovi</name>
    <dbReference type="NCBI Taxonomy" id="2589815"/>
    <lineage>
        <taxon>Bacteria</taxon>
        <taxon>Pseudomonadati</taxon>
        <taxon>Pseudomonadota</taxon>
        <taxon>Alphaproteobacteria</taxon>
        <taxon>Rhodobacterales</taxon>
        <taxon>Paracoccaceae</taxon>
        <taxon>Amaricoccus</taxon>
    </lineage>
</organism>
<dbReference type="Proteomes" id="UP000319255">
    <property type="component" value="Unassembled WGS sequence"/>
</dbReference>
<comment type="caution">
    <text evidence="1">The sequence shown here is derived from an EMBL/GenBank/DDBJ whole genome shotgun (WGS) entry which is preliminary data.</text>
</comment>
<accession>A0A501WM06</accession>
<dbReference type="EMBL" id="VFRP01000009">
    <property type="protein sequence ID" value="TPE50833.1"/>
    <property type="molecule type" value="Genomic_DNA"/>
</dbReference>
<evidence type="ECO:0000313" key="1">
    <source>
        <dbReference type="EMBL" id="TPE50833.1"/>
    </source>
</evidence>
<dbReference type="Gene3D" id="2.40.10.270">
    <property type="entry name" value="Bacteriophage SPP1 head-tail adaptor protein"/>
    <property type="match status" value="1"/>
</dbReference>
<dbReference type="InterPro" id="IPR008767">
    <property type="entry name" value="Phage_SPP1_head-tail_adaptor"/>
</dbReference>
<name>A0A501WM06_9RHOB</name>
<evidence type="ECO:0000313" key="2">
    <source>
        <dbReference type="Proteomes" id="UP000319255"/>
    </source>
</evidence>
<proteinExistence type="predicted"/>
<gene>
    <name evidence="1" type="ORF">FJM51_10725</name>
</gene>
<dbReference type="OrthoDB" id="7570189at2"/>
<reference evidence="1 2" key="1">
    <citation type="submission" date="2019-06" db="EMBL/GenBank/DDBJ databases">
        <title>A novel bacterium of genus Amaricoccus, isolated from marine sediment.</title>
        <authorList>
            <person name="Huang H."/>
            <person name="Mo K."/>
            <person name="Hu Y."/>
        </authorList>
    </citation>
    <scope>NUCLEOTIDE SEQUENCE [LARGE SCALE GENOMIC DNA]</scope>
    <source>
        <strain evidence="1 2">HB172011</strain>
    </source>
</reference>
<dbReference type="Pfam" id="PF05521">
    <property type="entry name" value="Phage_HCP"/>
    <property type="match status" value="1"/>
</dbReference>
<dbReference type="AlphaFoldDB" id="A0A501WM06"/>
<protein>
    <submittedName>
        <fullName evidence="1">Head-tail adaptor protein</fullName>
    </submittedName>
</protein>
<keyword evidence="2" id="KW-1185">Reference proteome</keyword>